<dbReference type="AlphaFoldDB" id="A0A7H0VC83"/>
<feature type="domain" description="Secretion system C-terminal sorting" evidence="3">
    <location>
        <begin position="751"/>
        <end position="815"/>
    </location>
</feature>
<evidence type="ECO:0000313" key="5">
    <source>
        <dbReference type="Proteomes" id="UP000516305"/>
    </source>
</evidence>
<evidence type="ECO:0000259" key="3">
    <source>
        <dbReference type="Pfam" id="PF18962"/>
    </source>
</evidence>
<gene>
    <name evidence="4" type="ORF">H4K34_13215</name>
</gene>
<organism evidence="4 5">
    <name type="scientific">Croceimicrobium hydrocarbonivorans</name>
    <dbReference type="NCBI Taxonomy" id="2761580"/>
    <lineage>
        <taxon>Bacteria</taxon>
        <taxon>Pseudomonadati</taxon>
        <taxon>Bacteroidota</taxon>
        <taxon>Flavobacteriia</taxon>
        <taxon>Flavobacteriales</taxon>
        <taxon>Owenweeksiaceae</taxon>
        <taxon>Croceimicrobium</taxon>
    </lineage>
</organism>
<accession>A0A7H0VC83</accession>
<dbReference type="KEGG" id="chyd:H4K34_13215"/>
<evidence type="ECO:0000256" key="2">
    <source>
        <dbReference type="SAM" id="SignalP"/>
    </source>
</evidence>
<evidence type="ECO:0000256" key="1">
    <source>
        <dbReference type="ARBA" id="ARBA00022729"/>
    </source>
</evidence>
<dbReference type="InterPro" id="IPR026444">
    <property type="entry name" value="Secre_tail"/>
</dbReference>
<feature type="signal peptide" evidence="2">
    <location>
        <begin position="1"/>
        <end position="21"/>
    </location>
</feature>
<sequence>MRSLNLSLLFLCALLSFNASGAHVFGSYYEHRVDPVNNTWEVQYHLFKNIYGFSPIPAPTHVTLDGPISIVLNRVGNAPLDTVEVEDFACGGFAYEENLYTAIIPISSLPLNSSLTPLEFTIGNVACCVADYKNIDALNTYNTSTSVTVYPKVGVNGQLTLEYFDNIGTTPVPLQAAFAYTINYTSFKMFPGMQGADSVAYELVNPKSTPSQNIGFAAGYSALAPLPDYTEDTLNGPCTYFPQQNIISSTVVPGGYQPGYYVMAFEKRYYLAGNLIFKDVTLGMVYFKMFDGTKSIPTVEVSDKDTSWIISDNPEVLQYNLEYGDTLRLQFKVGVGQPGDSLYVYSQQSFVDSSRIPAFVSSGYEFPELKSHNPGGQWKAIDTNLVELSFIPGPANFWNGGEFWVCPITWRLYACGGVVNGVRVRIQLIGSPGITVNTLRLDTANFCDTKSVQLTSLGFSQGDYWSPGILADDSTAIKTEINPLSSQWIYWMAANGSKRDSIFLRRVPADSIYSLQSTGSSIQKLDADNSLSQVWTMAGRVEMNGVKEDQFPIVGAGSYSAKSEVYGVNNCDHYSDTLRVGQDFIWGSNMADDGRFTASVLSTDSILGMYECKIRVPSSVREFEYLYILGLENIKPDVPRKVRVRVFNSGPYLDTICYVGKESYLKIPVDIVLQNWDFIRLEVHFLENLGIQLLENTGSSLAVNLVENYEFNEIMPNTPIALSNYRLPLGYKFKGTIGLDEDKIAQTGIRLFPNPGSDYIEVELVDSKEIEYCKVYNSQGQLMLENNFEVIESKFKIGLDQLPNGVYLLHVAGQQVKFQVMH</sequence>
<dbReference type="NCBIfam" id="TIGR04183">
    <property type="entry name" value="Por_Secre_tail"/>
    <property type="match status" value="1"/>
</dbReference>
<feature type="chain" id="PRO_5028847510" evidence="2">
    <location>
        <begin position="22"/>
        <end position="822"/>
    </location>
</feature>
<keyword evidence="1 2" id="KW-0732">Signal</keyword>
<proteinExistence type="predicted"/>
<name>A0A7H0VC83_9FLAO</name>
<evidence type="ECO:0000313" key="4">
    <source>
        <dbReference type="EMBL" id="QNR23331.1"/>
    </source>
</evidence>
<dbReference type="Proteomes" id="UP000516305">
    <property type="component" value="Chromosome"/>
</dbReference>
<protein>
    <submittedName>
        <fullName evidence="4">T9SS type A sorting domain-containing protein</fullName>
    </submittedName>
</protein>
<dbReference type="RefSeq" id="WP_210757860.1">
    <property type="nucleotide sequence ID" value="NZ_CP060139.1"/>
</dbReference>
<reference evidence="4 5" key="1">
    <citation type="submission" date="2020-08" db="EMBL/GenBank/DDBJ databases">
        <title>Croceimicrobium hydrocarbonivorans gen. nov., sp. nov., a novel marine bacterium isolated from a bacterial consortium that degrades polyethylene terephthalate.</title>
        <authorList>
            <person name="Liu R."/>
        </authorList>
    </citation>
    <scope>NUCLEOTIDE SEQUENCE [LARGE SCALE GENOMIC DNA]</scope>
    <source>
        <strain evidence="4 5">A20-9</strain>
    </source>
</reference>
<dbReference type="EMBL" id="CP060139">
    <property type="protein sequence ID" value="QNR23331.1"/>
    <property type="molecule type" value="Genomic_DNA"/>
</dbReference>
<dbReference type="Pfam" id="PF18962">
    <property type="entry name" value="Por_Secre_tail"/>
    <property type="match status" value="1"/>
</dbReference>
<keyword evidence="5" id="KW-1185">Reference proteome</keyword>